<evidence type="ECO:0000256" key="7">
    <source>
        <dbReference type="ARBA" id="ARBA00023303"/>
    </source>
</evidence>
<dbReference type="PANTHER" id="PTHR11003">
    <property type="entry name" value="POTASSIUM CHANNEL, SUBFAMILY K"/>
    <property type="match status" value="1"/>
</dbReference>
<accession>A0A3P6QYL2</accession>
<keyword evidence="5" id="KW-0406">Ion transport</keyword>
<dbReference type="AlphaFoldDB" id="A0A3P6QYL2"/>
<evidence type="ECO:0000256" key="4">
    <source>
        <dbReference type="ARBA" id="ARBA00022989"/>
    </source>
</evidence>
<evidence type="ECO:0000256" key="3">
    <source>
        <dbReference type="ARBA" id="ARBA00022692"/>
    </source>
</evidence>
<dbReference type="InterPro" id="IPR013099">
    <property type="entry name" value="K_chnl_dom"/>
</dbReference>
<keyword evidence="7" id="KW-0407">Ion channel</keyword>
<dbReference type="InterPro" id="IPR003280">
    <property type="entry name" value="2pore_dom_K_chnl"/>
</dbReference>
<evidence type="ECO:0000256" key="1">
    <source>
        <dbReference type="ARBA" id="ARBA00004141"/>
    </source>
</evidence>
<dbReference type="Pfam" id="PF07885">
    <property type="entry name" value="Ion_trans_2"/>
    <property type="match status" value="1"/>
</dbReference>
<evidence type="ECO:0000313" key="10">
    <source>
        <dbReference type="EMBL" id="VDK47903.1"/>
    </source>
</evidence>
<feature type="non-terminal residue" evidence="10">
    <location>
        <position position="1"/>
    </location>
</feature>
<sequence>RARRGRPIERHILPLKEVLKFFLGKSVCGGEESLCKSFNYITLVISATVGWIMLAAAVFCIWEDWTYFTSIYFFFISSSTIGLGDVTPAHPEYMIGTFGVVIVGLSMVSVCIDVVREKLELMYMALLKKMLQVLVAS</sequence>
<dbReference type="GO" id="GO:0022841">
    <property type="term" value="F:potassium ion leak channel activity"/>
    <property type="evidence" value="ECO:0007669"/>
    <property type="project" value="TreeGrafter"/>
</dbReference>
<gene>
    <name evidence="10" type="ORF">CGOC_LOCUS1148</name>
</gene>
<dbReference type="EMBL" id="UYRV01002001">
    <property type="protein sequence ID" value="VDK47903.1"/>
    <property type="molecule type" value="Genomic_DNA"/>
</dbReference>
<keyword evidence="11" id="KW-1185">Reference proteome</keyword>
<reference evidence="10 11" key="1">
    <citation type="submission" date="2018-11" db="EMBL/GenBank/DDBJ databases">
        <authorList>
            <consortium name="Pathogen Informatics"/>
        </authorList>
    </citation>
    <scope>NUCLEOTIDE SEQUENCE [LARGE SCALE GENOMIC DNA]</scope>
</reference>
<feature type="transmembrane region" description="Helical" evidence="8">
    <location>
        <begin position="40"/>
        <end position="62"/>
    </location>
</feature>
<evidence type="ECO:0000259" key="9">
    <source>
        <dbReference type="Pfam" id="PF07885"/>
    </source>
</evidence>
<keyword evidence="2" id="KW-0813">Transport</keyword>
<dbReference type="GO" id="GO:0005886">
    <property type="term" value="C:plasma membrane"/>
    <property type="evidence" value="ECO:0007669"/>
    <property type="project" value="TreeGrafter"/>
</dbReference>
<evidence type="ECO:0000256" key="2">
    <source>
        <dbReference type="ARBA" id="ARBA00022448"/>
    </source>
</evidence>
<proteinExistence type="predicted"/>
<comment type="subcellular location">
    <subcellularLocation>
        <location evidence="1">Membrane</location>
        <topology evidence="1">Multi-pass membrane protein</topology>
    </subcellularLocation>
</comment>
<dbReference type="Proteomes" id="UP000271889">
    <property type="component" value="Unassembled WGS sequence"/>
</dbReference>
<keyword evidence="6 8" id="KW-0472">Membrane</keyword>
<dbReference type="SUPFAM" id="SSF81324">
    <property type="entry name" value="Voltage-gated potassium channels"/>
    <property type="match status" value="1"/>
</dbReference>
<dbReference type="PANTHER" id="PTHR11003:SF61">
    <property type="entry name" value="POTASSIUM CHANNEL DOMAIN-CONTAINING PROTEIN"/>
    <property type="match status" value="1"/>
</dbReference>
<dbReference type="GO" id="GO:0015271">
    <property type="term" value="F:outward rectifier potassium channel activity"/>
    <property type="evidence" value="ECO:0007669"/>
    <property type="project" value="TreeGrafter"/>
</dbReference>
<evidence type="ECO:0000256" key="5">
    <source>
        <dbReference type="ARBA" id="ARBA00023065"/>
    </source>
</evidence>
<feature type="transmembrane region" description="Helical" evidence="8">
    <location>
        <begin position="93"/>
        <end position="115"/>
    </location>
</feature>
<organism evidence="10 11">
    <name type="scientific">Cylicostephanus goldi</name>
    <name type="common">Nematode worm</name>
    <dbReference type="NCBI Taxonomy" id="71465"/>
    <lineage>
        <taxon>Eukaryota</taxon>
        <taxon>Metazoa</taxon>
        <taxon>Ecdysozoa</taxon>
        <taxon>Nematoda</taxon>
        <taxon>Chromadorea</taxon>
        <taxon>Rhabditida</taxon>
        <taxon>Rhabditina</taxon>
        <taxon>Rhabditomorpha</taxon>
        <taxon>Strongyloidea</taxon>
        <taxon>Strongylidae</taxon>
        <taxon>Cylicostephanus</taxon>
    </lineage>
</organism>
<name>A0A3P6QYL2_CYLGO</name>
<dbReference type="Gene3D" id="1.10.287.70">
    <property type="match status" value="1"/>
</dbReference>
<dbReference type="GO" id="GO:0030322">
    <property type="term" value="P:stabilization of membrane potential"/>
    <property type="evidence" value="ECO:0007669"/>
    <property type="project" value="TreeGrafter"/>
</dbReference>
<keyword evidence="3 8" id="KW-0812">Transmembrane</keyword>
<dbReference type="OrthoDB" id="297496at2759"/>
<protein>
    <recommendedName>
        <fullName evidence="9">Potassium channel domain-containing protein</fullName>
    </recommendedName>
</protein>
<feature type="domain" description="Potassium channel" evidence="9">
    <location>
        <begin position="48"/>
        <end position="119"/>
    </location>
</feature>
<keyword evidence="4 8" id="KW-1133">Transmembrane helix</keyword>
<evidence type="ECO:0000256" key="8">
    <source>
        <dbReference type="SAM" id="Phobius"/>
    </source>
</evidence>
<evidence type="ECO:0000256" key="6">
    <source>
        <dbReference type="ARBA" id="ARBA00023136"/>
    </source>
</evidence>
<evidence type="ECO:0000313" key="11">
    <source>
        <dbReference type="Proteomes" id="UP000271889"/>
    </source>
</evidence>